<dbReference type="Gene3D" id="3.30.160.20">
    <property type="match status" value="1"/>
</dbReference>
<dbReference type="InterPro" id="IPR000352">
    <property type="entry name" value="Pep_chain_release_fac_I"/>
</dbReference>
<comment type="caution">
    <text evidence="4">The sequence shown here is derived from an EMBL/GenBank/DDBJ whole genome shotgun (WGS) entry which is preliminary data.</text>
</comment>
<keyword evidence="5" id="KW-1185">Reference proteome</keyword>
<dbReference type="Proteomes" id="UP000307706">
    <property type="component" value="Unassembled WGS sequence"/>
</dbReference>
<dbReference type="GO" id="GO:0003747">
    <property type="term" value="F:translation release factor activity"/>
    <property type="evidence" value="ECO:0007669"/>
    <property type="project" value="InterPro"/>
</dbReference>
<evidence type="ECO:0000313" key="5">
    <source>
        <dbReference type="Proteomes" id="UP000305730"/>
    </source>
</evidence>
<comment type="similarity">
    <text evidence="1">Belongs to the prokaryotic/mitochondrial release factor family.</text>
</comment>
<dbReference type="AlphaFoldDB" id="A0A5S3XHK0"/>
<dbReference type="Gene3D" id="3.30.70.1660">
    <property type="match status" value="1"/>
</dbReference>
<dbReference type="OrthoDB" id="9815709at2"/>
<name>A0A5S3XHK0_9GAMM</name>
<organism evidence="4 6">
    <name type="scientific">Pseudoalteromonas citrea</name>
    <dbReference type="NCBI Taxonomy" id="43655"/>
    <lineage>
        <taxon>Bacteria</taxon>
        <taxon>Pseudomonadati</taxon>
        <taxon>Pseudomonadota</taxon>
        <taxon>Gammaproteobacteria</taxon>
        <taxon>Alteromonadales</taxon>
        <taxon>Pseudoalteromonadaceae</taxon>
        <taxon>Pseudoalteromonas</taxon>
    </lineage>
</organism>
<evidence type="ECO:0000313" key="6">
    <source>
        <dbReference type="Proteomes" id="UP000307706"/>
    </source>
</evidence>
<dbReference type="InterPro" id="IPR050057">
    <property type="entry name" value="Prokaryotic/Mito_RF"/>
</dbReference>
<proteinExistence type="inferred from homology"/>
<evidence type="ECO:0000313" key="4">
    <source>
        <dbReference type="EMBL" id="TMP51536.1"/>
    </source>
</evidence>
<dbReference type="RefSeq" id="WP_138598038.1">
    <property type="nucleotide sequence ID" value="NZ_PNCK01000074.1"/>
</dbReference>
<dbReference type="Proteomes" id="UP000305730">
    <property type="component" value="Unassembled WGS sequence"/>
</dbReference>
<dbReference type="SUPFAM" id="SSF75620">
    <property type="entry name" value="Release factor"/>
    <property type="match status" value="1"/>
</dbReference>
<reference evidence="4" key="3">
    <citation type="submission" date="2019-09" db="EMBL/GenBank/DDBJ databases">
        <title>Co-occurence of chitin degradation, pigmentation and bioactivity in marine Pseudoalteromonas.</title>
        <authorList>
            <person name="Sonnenschein E.C."/>
            <person name="Bech P.K."/>
        </authorList>
    </citation>
    <scope>NUCLEOTIDE SEQUENCE</scope>
    <source>
        <strain evidence="4">S2231</strain>
        <strain evidence="3 5">S2233</strain>
    </source>
</reference>
<dbReference type="InterPro" id="IPR017509">
    <property type="entry name" value="PrfH"/>
</dbReference>
<evidence type="ECO:0000259" key="2">
    <source>
        <dbReference type="PROSITE" id="PS00745"/>
    </source>
</evidence>
<gene>
    <name evidence="4" type="primary">prfH</name>
    <name evidence="4" type="ORF">CWB96_22265</name>
    <name evidence="3" type="ORF">CWB97_17855</name>
</gene>
<dbReference type="PANTHER" id="PTHR43804">
    <property type="entry name" value="LD18447P"/>
    <property type="match status" value="1"/>
</dbReference>
<dbReference type="InterPro" id="IPR045853">
    <property type="entry name" value="Pep_chain_release_fac_I_sf"/>
</dbReference>
<dbReference type="Pfam" id="PF00472">
    <property type="entry name" value="RF-1"/>
    <property type="match status" value="1"/>
</dbReference>
<dbReference type="PANTHER" id="PTHR43804:SF9">
    <property type="entry name" value="PEPTIDE CHAIN RELEASE FACTOR HOMOLOG-RELATED"/>
    <property type="match status" value="1"/>
</dbReference>
<reference evidence="5 6" key="1">
    <citation type="submission" date="2017-12" db="EMBL/GenBank/DDBJ databases">
        <authorList>
            <person name="Paulsen S."/>
            <person name="Gram L.K."/>
        </authorList>
    </citation>
    <scope>NUCLEOTIDE SEQUENCE [LARGE SCALE GENOMIC DNA]</scope>
    <source>
        <strain evidence="4 6">S2231</strain>
        <strain evidence="3 5">S2233</strain>
    </source>
</reference>
<dbReference type="EMBL" id="PNCK01000074">
    <property type="protein sequence ID" value="TMP40590.1"/>
    <property type="molecule type" value="Genomic_DNA"/>
</dbReference>
<sequence>MILLQLSAGQGPLECCQAVGLALKVIEKQCCAQGVKLTVIEAKELKERGCFKSVLLQLDSAQHLAKSWQGIMLWVCQSKYRPKHKRKNWFFSGQMYEVNEAQLDRGVTFQTCRASGAGGQHVNTTDSAVRATHHTTGLSVRVESERSQHANKRLANILLFQKLEALKHEHMTQQEKVRWQQHQTLERGNPIKVFKGEKFSHSHGS</sequence>
<dbReference type="NCBIfam" id="TIGR03072">
    <property type="entry name" value="release_prfH"/>
    <property type="match status" value="1"/>
</dbReference>
<evidence type="ECO:0000256" key="1">
    <source>
        <dbReference type="ARBA" id="ARBA00010835"/>
    </source>
</evidence>
<feature type="domain" description="Prokaryotic-type class I peptide chain release factors" evidence="2">
    <location>
        <begin position="113"/>
        <end position="129"/>
    </location>
</feature>
<dbReference type="PROSITE" id="PS00745">
    <property type="entry name" value="RF_PROK_I"/>
    <property type="match status" value="1"/>
</dbReference>
<evidence type="ECO:0000313" key="3">
    <source>
        <dbReference type="EMBL" id="TMP40590.1"/>
    </source>
</evidence>
<protein>
    <submittedName>
        <fullName evidence="4">Peptide chain release factor H</fullName>
    </submittedName>
</protein>
<reference evidence="6" key="2">
    <citation type="submission" date="2019-06" db="EMBL/GenBank/DDBJ databases">
        <title>Co-occurence of chitin degradation, pigmentation and bioactivity in marine Pseudoalteromonas.</title>
        <authorList>
            <person name="Sonnenschein E.C."/>
            <person name="Bech P.K."/>
        </authorList>
    </citation>
    <scope>NUCLEOTIDE SEQUENCE [LARGE SCALE GENOMIC DNA]</scope>
    <source>
        <strain evidence="6">S2231</strain>
    </source>
</reference>
<accession>A0A5S3XHK0</accession>
<dbReference type="EMBL" id="PNCL01000204">
    <property type="protein sequence ID" value="TMP51536.1"/>
    <property type="molecule type" value="Genomic_DNA"/>
</dbReference>